<proteinExistence type="predicted"/>
<reference evidence="4" key="1">
    <citation type="submission" date="2021-04" db="EMBL/GenBank/DDBJ databases">
        <title>Genome based classification of Actinospica acidithermotolerans sp. nov., an actinobacterium isolated from an Indonesian hot spring.</title>
        <authorList>
            <person name="Kusuma A.B."/>
            <person name="Putra K.E."/>
            <person name="Nafisah S."/>
            <person name="Loh J."/>
            <person name="Nouioui I."/>
            <person name="Goodfellow M."/>
        </authorList>
    </citation>
    <scope>NUCLEOTIDE SEQUENCE</scope>
    <source>
        <strain evidence="4">DSM 45618</strain>
    </source>
</reference>
<dbReference type="InterPro" id="IPR052016">
    <property type="entry name" value="Bact_Sigma-Reg"/>
</dbReference>
<keyword evidence="1" id="KW-0378">Hydrolase</keyword>
<dbReference type="InterPro" id="IPR000700">
    <property type="entry name" value="PAS-assoc_C"/>
</dbReference>
<dbReference type="InterPro" id="IPR035965">
    <property type="entry name" value="PAS-like_dom_sf"/>
</dbReference>
<dbReference type="AlphaFoldDB" id="A0A8J7WG82"/>
<dbReference type="SUPFAM" id="SSF81606">
    <property type="entry name" value="PP2C-like"/>
    <property type="match status" value="1"/>
</dbReference>
<dbReference type="PROSITE" id="PS50113">
    <property type="entry name" value="PAC"/>
    <property type="match status" value="1"/>
</dbReference>
<dbReference type="InterPro" id="IPR006162">
    <property type="entry name" value="Ppantetheine_attach_site"/>
</dbReference>
<sequence length="565" mass="60751">MTPPQQLNATGEPEHREGGDEGCDAQRALAAWAHPGFAPSGFNASTGFYNWELATGAVVCDEQTFRLHGLAPDAEPQFETFLGQVPPQDLNELLSALQPLLSAAGDYVLEYRVLWPDGAVHTLETRGRVVPGPDGRPVRSMGVIADITERRAAEEAVRTEARAATRIQAVIAGLAAAYTMEEVRAAVEHALPALGADSLIIADAGARVQVLLACGAAAGTQSVLRASDGGPLRACVNYGSALFFPTSAELSERFAQVGSAIKDCGNEAWAFLPLSGIPRMRGVCVVGYQRDTRFDDAERTVLAAAASTIGQAVYRALVHDTEHTFALALQEGMLPHTLKFGPGVRGAWRYEAATTGIQVGGDWYDSVPLDDGSTLLIIGDVEGHNVHAAGMMYRLRTTVRTYAAEKLPLHEILRRAHEFVVEINDEVEYPIFATCLVVRVDPRSRTLTAGRAGHIPPVIVPPGPPAFVPQTDVGPPLGVPQDGRYPVRYPAWQMAYEPGTRLVLCTDGLLESLDKDLDEGLKRTLACLRDHGAVELEALADRLLSANRPRGLWKDDVAVLLAELD</sequence>
<keyword evidence="5" id="KW-1185">Reference proteome</keyword>
<protein>
    <submittedName>
        <fullName evidence="4">SpoIIE family protein phosphatase</fullName>
    </submittedName>
</protein>
<dbReference type="RefSeq" id="WP_211463410.1">
    <property type="nucleotide sequence ID" value="NZ_JAGSXH010000002.1"/>
</dbReference>
<dbReference type="InterPro" id="IPR000014">
    <property type="entry name" value="PAS"/>
</dbReference>
<dbReference type="InterPro" id="IPR001610">
    <property type="entry name" value="PAC"/>
</dbReference>
<dbReference type="Pfam" id="PF07228">
    <property type="entry name" value="SpoIIE"/>
    <property type="match status" value="1"/>
</dbReference>
<dbReference type="CDD" id="cd00130">
    <property type="entry name" value="PAS"/>
    <property type="match status" value="1"/>
</dbReference>
<evidence type="ECO:0000256" key="2">
    <source>
        <dbReference type="SAM" id="MobiDB-lite"/>
    </source>
</evidence>
<dbReference type="Proteomes" id="UP000677913">
    <property type="component" value="Unassembled WGS sequence"/>
</dbReference>
<dbReference type="PANTHER" id="PTHR43156:SF2">
    <property type="entry name" value="STAGE II SPORULATION PROTEIN E"/>
    <property type="match status" value="1"/>
</dbReference>
<dbReference type="InterPro" id="IPR036457">
    <property type="entry name" value="PPM-type-like_dom_sf"/>
</dbReference>
<organism evidence="4 5">
    <name type="scientific">Actinocrinis puniceicyclus</name>
    <dbReference type="NCBI Taxonomy" id="977794"/>
    <lineage>
        <taxon>Bacteria</taxon>
        <taxon>Bacillati</taxon>
        <taxon>Actinomycetota</taxon>
        <taxon>Actinomycetes</taxon>
        <taxon>Catenulisporales</taxon>
        <taxon>Actinospicaceae</taxon>
        <taxon>Actinocrinis</taxon>
    </lineage>
</organism>
<dbReference type="SUPFAM" id="SSF55781">
    <property type="entry name" value="GAF domain-like"/>
    <property type="match status" value="1"/>
</dbReference>
<evidence type="ECO:0000256" key="1">
    <source>
        <dbReference type="ARBA" id="ARBA00022801"/>
    </source>
</evidence>
<feature type="domain" description="PAC" evidence="3">
    <location>
        <begin position="107"/>
        <end position="159"/>
    </location>
</feature>
<evidence type="ECO:0000313" key="4">
    <source>
        <dbReference type="EMBL" id="MBS2961588.1"/>
    </source>
</evidence>
<gene>
    <name evidence="4" type="ORF">KGA66_00920</name>
</gene>
<dbReference type="Gene3D" id="3.30.450.40">
    <property type="match status" value="1"/>
</dbReference>
<evidence type="ECO:0000259" key="3">
    <source>
        <dbReference type="PROSITE" id="PS50113"/>
    </source>
</evidence>
<dbReference type="EMBL" id="JAGSXH010000002">
    <property type="protein sequence ID" value="MBS2961588.1"/>
    <property type="molecule type" value="Genomic_DNA"/>
</dbReference>
<dbReference type="Gene3D" id="3.60.40.10">
    <property type="entry name" value="PPM-type phosphatase domain"/>
    <property type="match status" value="1"/>
</dbReference>
<comment type="caution">
    <text evidence="4">The sequence shown here is derived from an EMBL/GenBank/DDBJ whole genome shotgun (WGS) entry which is preliminary data.</text>
</comment>
<dbReference type="InterPro" id="IPR029016">
    <property type="entry name" value="GAF-like_dom_sf"/>
</dbReference>
<dbReference type="Gene3D" id="2.10.70.100">
    <property type="match status" value="1"/>
</dbReference>
<dbReference type="PANTHER" id="PTHR43156">
    <property type="entry name" value="STAGE II SPORULATION PROTEIN E-RELATED"/>
    <property type="match status" value="1"/>
</dbReference>
<dbReference type="GO" id="GO:0016791">
    <property type="term" value="F:phosphatase activity"/>
    <property type="evidence" value="ECO:0007669"/>
    <property type="project" value="TreeGrafter"/>
</dbReference>
<dbReference type="InterPro" id="IPR001932">
    <property type="entry name" value="PPM-type_phosphatase-like_dom"/>
</dbReference>
<dbReference type="Gene3D" id="3.30.450.20">
    <property type="entry name" value="PAS domain"/>
    <property type="match status" value="1"/>
</dbReference>
<name>A0A8J7WG82_9ACTN</name>
<dbReference type="SMART" id="SM00331">
    <property type="entry name" value="PP2C_SIG"/>
    <property type="match status" value="1"/>
</dbReference>
<feature type="region of interest" description="Disordered" evidence="2">
    <location>
        <begin position="1"/>
        <end position="21"/>
    </location>
</feature>
<dbReference type="PROSITE" id="PS00012">
    <property type="entry name" value="PHOSPHOPANTETHEINE"/>
    <property type="match status" value="1"/>
</dbReference>
<dbReference type="Pfam" id="PF08447">
    <property type="entry name" value="PAS_3"/>
    <property type="match status" value="1"/>
</dbReference>
<accession>A0A8J7WG82</accession>
<dbReference type="SUPFAM" id="SSF55785">
    <property type="entry name" value="PYP-like sensor domain (PAS domain)"/>
    <property type="match status" value="1"/>
</dbReference>
<dbReference type="InterPro" id="IPR013655">
    <property type="entry name" value="PAS_fold_3"/>
</dbReference>
<evidence type="ECO:0000313" key="5">
    <source>
        <dbReference type="Proteomes" id="UP000677913"/>
    </source>
</evidence>
<dbReference type="SMART" id="SM00086">
    <property type="entry name" value="PAC"/>
    <property type="match status" value="1"/>
</dbReference>